<dbReference type="GO" id="GO:0006103">
    <property type="term" value="P:2-oxoglutarate metabolic process"/>
    <property type="evidence" value="ECO:0007669"/>
    <property type="project" value="TreeGrafter"/>
</dbReference>
<evidence type="ECO:0000313" key="14">
    <source>
        <dbReference type="EMBL" id="NYF99124.1"/>
    </source>
</evidence>
<dbReference type="PROSITE" id="PS00076">
    <property type="entry name" value="PYRIDINE_REDOX_1"/>
    <property type="match status" value="1"/>
</dbReference>
<keyword evidence="9" id="KW-0547">Nucleotide-binding</keyword>
<dbReference type="Proteomes" id="UP000554054">
    <property type="component" value="Unassembled WGS sequence"/>
</dbReference>
<keyword evidence="6" id="KW-1015">Disulfide bond</keyword>
<evidence type="ECO:0000259" key="12">
    <source>
        <dbReference type="Pfam" id="PF02852"/>
    </source>
</evidence>
<feature type="binding site" evidence="9">
    <location>
        <position position="282"/>
    </location>
    <ligand>
        <name>NAD(+)</name>
        <dbReference type="ChEBI" id="CHEBI:57540"/>
    </ligand>
</feature>
<dbReference type="Gene3D" id="3.30.390.30">
    <property type="match status" value="1"/>
</dbReference>
<evidence type="ECO:0000256" key="1">
    <source>
        <dbReference type="ARBA" id="ARBA00007532"/>
    </source>
</evidence>
<feature type="binding site" evidence="9">
    <location>
        <position position="49"/>
    </location>
    <ligand>
        <name>FAD</name>
        <dbReference type="ChEBI" id="CHEBI:57692"/>
    </ligand>
</feature>
<feature type="disulfide bond" description="Redox-active" evidence="10">
    <location>
        <begin position="40"/>
        <end position="45"/>
    </location>
</feature>
<keyword evidence="7 11" id="KW-0676">Redox-active center</keyword>
<dbReference type="PIRSF" id="PIRSF000350">
    <property type="entry name" value="Mercury_reductase_MerA"/>
    <property type="match status" value="1"/>
</dbReference>
<feature type="binding site" evidence="9">
    <location>
        <position position="323"/>
    </location>
    <ligand>
        <name>FAD</name>
        <dbReference type="ChEBI" id="CHEBI:57692"/>
    </ligand>
</feature>
<dbReference type="EC" id="1.8.1.15" evidence="14"/>
<feature type="binding site" evidence="9">
    <location>
        <begin position="184"/>
        <end position="191"/>
    </location>
    <ligand>
        <name>NAD(+)</name>
        <dbReference type="ChEBI" id="CHEBI:57540"/>
    </ligand>
</feature>
<dbReference type="GO" id="GO:0050627">
    <property type="term" value="F:mycothione reductase [NAD(P)H] activity"/>
    <property type="evidence" value="ECO:0007669"/>
    <property type="project" value="UniProtKB-EC"/>
</dbReference>
<feature type="active site" description="Proton acceptor" evidence="8">
    <location>
        <position position="458"/>
    </location>
</feature>
<dbReference type="InterPro" id="IPR036188">
    <property type="entry name" value="FAD/NAD-bd_sf"/>
</dbReference>
<evidence type="ECO:0000313" key="15">
    <source>
        <dbReference type="Proteomes" id="UP000554054"/>
    </source>
</evidence>
<dbReference type="SUPFAM" id="SSF51905">
    <property type="entry name" value="FAD/NAD(P)-binding domain"/>
    <property type="match status" value="1"/>
</dbReference>
<dbReference type="AlphaFoldDB" id="A0A852VY28"/>
<gene>
    <name evidence="14" type="ORF">BJY20_002516</name>
</gene>
<feature type="domain" description="Pyridine nucleotide-disulphide oxidoreductase dimerisation" evidence="12">
    <location>
        <begin position="359"/>
        <end position="468"/>
    </location>
</feature>
<dbReference type="GO" id="GO:0050660">
    <property type="term" value="F:flavin adenine dinucleotide binding"/>
    <property type="evidence" value="ECO:0007669"/>
    <property type="project" value="TreeGrafter"/>
</dbReference>
<evidence type="ECO:0000256" key="5">
    <source>
        <dbReference type="ARBA" id="ARBA00023027"/>
    </source>
</evidence>
<proteinExistence type="inferred from homology"/>
<dbReference type="Pfam" id="PF07992">
    <property type="entry name" value="Pyr_redox_2"/>
    <property type="match status" value="1"/>
</dbReference>
<evidence type="ECO:0000256" key="11">
    <source>
        <dbReference type="RuleBase" id="RU003691"/>
    </source>
</evidence>
<feature type="domain" description="FAD/NAD(P)-binding" evidence="13">
    <location>
        <begin position="5"/>
        <end position="337"/>
    </location>
</feature>
<dbReference type="NCBIfam" id="NF005884">
    <property type="entry name" value="PRK07846.1"/>
    <property type="match status" value="1"/>
</dbReference>
<accession>A0A852VY28</accession>
<dbReference type="InterPro" id="IPR001100">
    <property type="entry name" value="Pyr_nuc-diS_OxRdtase"/>
</dbReference>
<dbReference type="GO" id="GO:0004148">
    <property type="term" value="F:dihydrolipoyl dehydrogenase (NADH) activity"/>
    <property type="evidence" value="ECO:0007669"/>
    <property type="project" value="TreeGrafter"/>
</dbReference>
<evidence type="ECO:0000259" key="13">
    <source>
        <dbReference type="Pfam" id="PF07992"/>
    </source>
</evidence>
<organism evidence="14 15">
    <name type="scientific">Janibacter cremeus</name>
    <dbReference type="NCBI Taxonomy" id="1285192"/>
    <lineage>
        <taxon>Bacteria</taxon>
        <taxon>Bacillati</taxon>
        <taxon>Actinomycetota</taxon>
        <taxon>Actinomycetes</taxon>
        <taxon>Micrococcales</taxon>
        <taxon>Intrasporangiaceae</taxon>
        <taxon>Janibacter</taxon>
    </lineage>
</organism>
<name>A0A852VY28_9MICO</name>
<keyword evidence="4 11" id="KW-0560">Oxidoreductase</keyword>
<sequence length="487" mass="52145">MIDVDIAVIGSGSGNGLVTHELADRRFAIIEGGDVFGGTCLNVGCIPTKMYVHVAEVATMVREGGRLGVDATLDRVRFTDVRDRVFAGRIDQIAAAGEAYRRDDTSLELLRGHARFTGPRTLRVDLRDGGTEEVRAGQIVIATGSHASIPEEIAAVAEREDITLHTSDTVMRLPERPERMLVVGGGFIAAEMAHIFSAFGTRVTISARGGELLRHLDDELVEVFTTRAREQWDVRTSTTVTDLRRGGGDVLRRDAGASKEGITATLSDGSDVEVDVVLVATGRAPSTSGLGLDVAGVDVHDDGRVVVDAHGRTTVDGVWSLGDASSPFQLKHVANHEARAVAHNLAHPDDPRVFDHDAVPAAVFTHPQIASVGMTEAEAVTAGVDVVTKVQKYGDTAYGWAMEDTTSVCKVVADRRTGRLVGGHLIGPEASTLIQPLIQMMAFDQPVSQMVRGQYWIHPALTEVVENALLGLDLNPVEDQIESPPRA</sequence>
<dbReference type="PANTHER" id="PTHR22912">
    <property type="entry name" value="DISULFIDE OXIDOREDUCTASE"/>
    <property type="match status" value="1"/>
</dbReference>
<keyword evidence="5 9" id="KW-0520">NAD</keyword>
<dbReference type="Pfam" id="PF02852">
    <property type="entry name" value="Pyr_redox_dim"/>
    <property type="match status" value="1"/>
</dbReference>
<comment type="caution">
    <text evidence="14">The sequence shown here is derived from an EMBL/GenBank/DDBJ whole genome shotgun (WGS) entry which is preliminary data.</text>
</comment>
<dbReference type="InterPro" id="IPR050151">
    <property type="entry name" value="Class-I_Pyr_Nuc-Dis_Oxidored"/>
</dbReference>
<keyword evidence="2 11" id="KW-0285">Flavoprotein</keyword>
<evidence type="ECO:0000256" key="6">
    <source>
        <dbReference type="ARBA" id="ARBA00023157"/>
    </source>
</evidence>
<protein>
    <submittedName>
        <fullName evidence="14">Mycothione reductase</fullName>
        <ecNumber evidence="14">1.8.1.15</ecNumber>
    </submittedName>
</protein>
<comment type="cofactor">
    <cofactor evidence="9">
        <name>FAD</name>
        <dbReference type="ChEBI" id="CHEBI:57692"/>
    </cofactor>
    <text evidence="9">Binds 1 FAD per subunit.</text>
</comment>
<dbReference type="Gene3D" id="3.50.50.60">
    <property type="entry name" value="FAD/NAD(P)-binding domain"/>
    <property type="match status" value="2"/>
</dbReference>
<dbReference type="EMBL" id="JACCAE010000001">
    <property type="protein sequence ID" value="NYF99124.1"/>
    <property type="molecule type" value="Genomic_DNA"/>
</dbReference>
<dbReference type="InterPro" id="IPR023753">
    <property type="entry name" value="FAD/NAD-binding_dom"/>
</dbReference>
<reference evidence="14 15" key="1">
    <citation type="submission" date="2020-07" db="EMBL/GenBank/DDBJ databases">
        <title>Sequencing the genomes of 1000 actinobacteria strains.</title>
        <authorList>
            <person name="Klenk H.-P."/>
        </authorList>
    </citation>
    <scope>NUCLEOTIDE SEQUENCE [LARGE SCALE GENOMIC DNA]</scope>
    <source>
        <strain evidence="14 15">DSM 26154</strain>
    </source>
</reference>
<dbReference type="InterPro" id="IPR012999">
    <property type="entry name" value="Pyr_OxRdtase_I_AS"/>
</dbReference>
<evidence type="ECO:0000256" key="9">
    <source>
        <dbReference type="PIRSR" id="PIRSR000350-3"/>
    </source>
</evidence>
<dbReference type="PANTHER" id="PTHR22912:SF217">
    <property type="entry name" value="DIHYDROLIPOYL DEHYDROGENASE"/>
    <property type="match status" value="1"/>
</dbReference>
<dbReference type="InterPro" id="IPR004099">
    <property type="entry name" value="Pyr_nucl-diS_OxRdtase_dimer"/>
</dbReference>
<evidence type="ECO:0000256" key="8">
    <source>
        <dbReference type="PIRSR" id="PIRSR000350-2"/>
    </source>
</evidence>
<keyword evidence="15" id="KW-1185">Reference proteome</keyword>
<keyword evidence="3 9" id="KW-0274">FAD</keyword>
<dbReference type="PRINTS" id="PR00368">
    <property type="entry name" value="FADPNR"/>
</dbReference>
<dbReference type="PRINTS" id="PR00411">
    <property type="entry name" value="PNDRDTASEI"/>
</dbReference>
<feature type="binding site" evidence="9">
    <location>
        <begin position="143"/>
        <end position="145"/>
    </location>
    <ligand>
        <name>FAD</name>
        <dbReference type="ChEBI" id="CHEBI:57692"/>
    </ligand>
</feature>
<evidence type="ECO:0000256" key="2">
    <source>
        <dbReference type="ARBA" id="ARBA00022630"/>
    </source>
</evidence>
<evidence type="ECO:0000256" key="3">
    <source>
        <dbReference type="ARBA" id="ARBA00022827"/>
    </source>
</evidence>
<evidence type="ECO:0000256" key="4">
    <source>
        <dbReference type="ARBA" id="ARBA00023002"/>
    </source>
</evidence>
<evidence type="ECO:0000256" key="10">
    <source>
        <dbReference type="PIRSR" id="PIRSR000350-4"/>
    </source>
</evidence>
<dbReference type="SUPFAM" id="SSF55424">
    <property type="entry name" value="FAD/NAD-linked reductases, dimerisation (C-terminal) domain"/>
    <property type="match status" value="1"/>
</dbReference>
<evidence type="ECO:0000256" key="7">
    <source>
        <dbReference type="ARBA" id="ARBA00023284"/>
    </source>
</evidence>
<dbReference type="InterPro" id="IPR016156">
    <property type="entry name" value="FAD/NAD-linked_Rdtase_dimer_sf"/>
</dbReference>
<dbReference type="RefSeq" id="WP_185991866.1">
    <property type="nucleotide sequence ID" value="NZ_JACCAE010000001.1"/>
</dbReference>
<comment type="similarity">
    <text evidence="1 11">Belongs to the class-I pyridine nucleotide-disulfide oxidoreductase family.</text>
</comment>